<evidence type="ECO:0000313" key="2">
    <source>
        <dbReference type="EMBL" id="MCD2424425.1"/>
    </source>
</evidence>
<dbReference type="RefSeq" id="WP_231006264.1">
    <property type="nucleotide sequence ID" value="NZ_JAJNEC010000005.1"/>
</dbReference>
<gene>
    <name evidence="2" type="ORF">LQ567_16720</name>
</gene>
<evidence type="ECO:0000259" key="1">
    <source>
        <dbReference type="Pfam" id="PF04738"/>
    </source>
</evidence>
<feature type="domain" description="Lantibiotic dehydratase N-terminal" evidence="1">
    <location>
        <begin position="33"/>
        <end position="677"/>
    </location>
</feature>
<sequence>MNIDNFYSTFDTFVFRAPLLPITDTKLRRIDRDIFKEAVFLATPDLHATHYSKSNGSLQSVTNSIVKYYNRACTRPTPFGIFAGCGVGHFDTHPNSDIKLGEICLQNTRTRLDMSFCCLLLDQLNRQEEIKSRLLYFVNSSMYKIGNNYRYVECKIVEDKNLFYQSEIEYSVFLEDLFSALATGLQLKDISSLIRKYEYEEEDINEFIDELISNQVLVSELSPTVIGDDLLGKIIDILNLRNIDHYYVERLKVIDAKLKNIDSQQIGKRSRVYEELYNLLNNFSLPVEKKHFLQTDLFFKESEAVIGTNLLNSIKDGLTALNKLSSLANPAILSFKEIFRIRYESRKVPLVEVLDPEIGIGFGDLNVLNNDINPLIDDLPLYVQNKISETTPSSNKDKFLYQRFVKSQMDGAYEILLTQEELIDLKEEWSNLPPTFASMVSVISNDDDPLVFMDSAWGSAGCLISRFGHLDNRIKNLLREISDKEAEVYGPDEIVAEILHLPEFRMGNILYRPSCRDYEIPYLAFPTVTNEFQIPITDILVSINGNNLILTSQKTGKRIIPRLTSAHNFRSSSLPVYAFLSSLQNEGERRSIFFDWGNLVGSQSFYPRVVFENVIISPATWKLNRRETLDAPLDPGNLVEWSNAFKKEKKMPSQILLVMGDNKLYFDLDDEESLVLLFSEIRGKDAKLEEFLYKSKNNLVTNSDGDYLANEIIISFYKNKK</sequence>
<organism evidence="2 3">
    <name type="scientific">Niabella pedocola</name>
    <dbReference type="NCBI Taxonomy" id="1752077"/>
    <lineage>
        <taxon>Bacteria</taxon>
        <taxon>Pseudomonadati</taxon>
        <taxon>Bacteroidota</taxon>
        <taxon>Chitinophagia</taxon>
        <taxon>Chitinophagales</taxon>
        <taxon>Chitinophagaceae</taxon>
        <taxon>Niabella</taxon>
    </lineage>
</organism>
<name>A0ABS8PTM1_9BACT</name>
<dbReference type="EMBL" id="JAJNEC010000005">
    <property type="protein sequence ID" value="MCD2424425.1"/>
    <property type="molecule type" value="Genomic_DNA"/>
</dbReference>
<dbReference type="InterPro" id="IPR006827">
    <property type="entry name" value="Lant_deHydtase_N"/>
</dbReference>
<evidence type="ECO:0000313" key="3">
    <source>
        <dbReference type="Proteomes" id="UP001199816"/>
    </source>
</evidence>
<comment type="caution">
    <text evidence="2">The sequence shown here is derived from an EMBL/GenBank/DDBJ whole genome shotgun (WGS) entry which is preliminary data.</text>
</comment>
<keyword evidence="3" id="KW-1185">Reference proteome</keyword>
<reference evidence="2 3" key="1">
    <citation type="submission" date="2021-11" db="EMBL/GenBank/DDBJ databases">
        <title>Genomic of Niabella pedocola.</title>
        <authorList>
            <person name="Wu T."/>
        </authorList>
    </citation>
    <scope>NUCLEOTIDE SEQUENCE [LARGE SCALE GENOMIC DNA]</scope>
    <source>
        <strain evidence="2 3">JCM 31011</strain>
    </source>
</reference>
<accession>A0ABS8PTM1</accession>
<proteinExistence type="predicted"/>
<dbReference type="Proteomes" id="UP001199816">
    <property type="component" value="Unassembled WGS sequence"/>
</dbReference>
<protein>
    <submittedName>
        <fullName evidence="2">Lantibiotic dehydratase family protein</fullName>
    </submittedName>
</protein>
<dbReference type="Pfam" id="PF04738">
    <property type="entry name" value="Lant_dehydr_N"/>
    <property type="match status" value="1"/>
</dbReference>